<evidence type="ECO:0000256" key="3">
    <source>
        <dbReference type="ARBA" id="ARBA00023239"/>
    </source>
</evidence>
<name>A0A9D9NEU1_9BACT</name>
<evidence type="ECO:0000256" key="4">
    <source>
        <dbReference type="PIRNR" id="PIRNR006181"/>
    </source>
</evidence>
<accession>A0A9D9NEU1</accession>
<comment type="similarity">
    <text evidence="1 4">Belongs to the prolyl-tRNA editing family. YbaK/EbsC subfamily.</text>
</comment>
<dbReference type="Gene3D" id="3.90.960.10">
    <property type="entry name" value="YbaK/aminoacyl-tRNA synthetase-associated domain"/>
    <property type="match status" value="1"/>
</dbReference>
<dbReference type="PIRSF" id="PIRSF006181">
    <property type="entry name" value="EbsC_YbaK"/>
    <property type="match status" value="1"/>
</dbReference>
<gene>
    <name evidence="6" type="primary">ybaK</name>
    <name evidence="6" type="ORF">IAB82_04225</name>
</gene>
<feature type="domain" description="YbaK/aminoacyl-tRNA synthetase-associated" evidence="5">
    <location>
        <begin position="37"/>
        <end position="148"/>
    </location>
</feature>
<dbReference type="CDD" id="cd00002">
    <property type="entry name" value="YbaK_deacylase"/>
    <property type="match status" value="1"/>
</dbReference>
<dbReference type="Proteomes" id="UP000823603">
    <property type="component" value="Unassembled WGS sequence"/>
</dbReference>
<evidence type="ECO:0000256" key="2">
    <source>
        <dbReference type="ARBA" id="ARBA00022917"/>
    </source>
</evidence>
<comment type="caution">
    <text evidence="6">The sequence shown here is derived from an EMBL/GenBank/DDBJ whole genome shotgun (WGS) entry which is preliminary data.</text>
</comment>
<dbReference type="PANTHER" id="PTHR30411">
    <property type="entry name" value="CYTOPLASMIC PROTEIN"/>
    <property type="match status" value="1"/>
</dbReference>
<reference evidence="6" key="2">
    <citation type="journal article" date="2021" name="PeerJ">
        <title>Extensive microbial diversity within the chicken gut microbiome revealed by metagenomics and culture.</title>
        <authorList>
            <person name="Gilroy R."/>
            <person name="Ravi A."/>
            <person name="Getino M."/>
            <person name="Pursley I."/>
            <person name="Horton D.L."/>
            <person name="Alikhan N.F."/>
            <person name="Baker D."/>
            <person name="Gharbi K."/>
            <person name="Hall N."/>
            <person name="Watson M."/>
            <person name="Adriaenssens E.M."/>
            <person name="Foster-Nyarko E."/>
            <person name="Jarju S."/>
            <person name="Secka A."/>
            <person name="Antonio M."/>
            <person name="Oren A."/>
            <person name="Chaudhuri R.R."/>
            <person name="La Ragione R."/>
            <person name="Hildebrand F."/>
            <person name="Pallen M.J."/>
        </authorList>
    </citation>
    <scope>NUCLEOTIDE SEQUENCE</scope>
    <source>
        <strain evidence="6">B2-22910</strain>
    </source>
</reference>
<proteinExistence type="inferred from homology"/>
<keyword evidence="3 4" id="KW-0456">Lyase</keyword>
<evidence type="ECO:0000313" key="7">
    <source>
        <dbReference type="Proteomes" id="UP000823603"/>
    </source>
</evidence>
<dbReference type="InterPro" id="IPR004369">
    <property type="entry name" value="Prolyl-tRNA_editing_YbaK/EbsC"/>
</dbReference>
<dbReference type="PANTHER" id="PTHR30411:SF0">
    <property type="entry name" value="CYS-TRNA(PRO)_CYS-TRNA(CYS) DEACYLASE YBAK"/>
    <property type="match status" value="1"/>
</dbReference>
<dbReference type="GO" id="GO:0002161">
    <property type="term" value="F:aminoacyl-tRNA deacylase activity"/>
    <property type="evidence" value="ECO:0007669"/>
    <property type="project" value="InterPro"/>
</dbReference>
<organism evidence="6 7">
    <name type="scientific">Candidatus Cryptobacteroides faecavium</name>
    <dbReference type="NCBI Taxonomy" id="2840762"/>
    <lineage>
        <taxon>Bacteria</taxon>
        <taxon>Pseudomonadati</taxon>
        <taxon>Bacteroidota</taxon>
        <taxon>Bacteroidia</taxon>
        <taxon>Bacteroidales</taxon>
        <taxon>Candidatus Cryptobacteroides</taxon>
    </lineage>
</organism>
<protein>
    <recommendedName>
        <fullName evidence="4">Cys-tRNA(Pro)/Cys-tRNA(Cys) deacylase</fullName>
        <ecNumber evidence="4">4.2.-.-</ecNumber>
    </recommendedName>
</protein>
<evidence type="ECO:0000256" key="1">
    <source>
        <dbReference type="ARBA" id="ARBA00009798"/>
    </source>
</evidence>
<evidence type="ECO:0000259" key="5">
    <source>
        <dbReference type="Pfam" id="PF04073"/>
    </source>
</evidence>
<keyword evidence="2 4" id="KW-0648">Protein biosynthesis</keyword>
<dbReference type="Pfam" id="PF04073">
    <property type="entry name" value="tRNA_edit"/>
    <property type="match status" value="1"/>
</dbReference>
<dbReference type="NCBIfam" id="TIGR00011">
    <property type="entry name" value="YbaK_EbsC"/>
    <property type="match status" value="1"/>
</dbReference>
<dbReference type="InterPro" id="IPR007214">
    <property type="entry name" value="YbaK/aa-tRNA-synth-assoc-dom"/>
</dbReference>
<dbReference type="GO" id="GO:0006412">
    <property type="term" value="P:translation"/>
    <property type="evidence" value="ECO:0007669"/>
    <property type="project" value="UniProtKB-KW"/>
</dbReference>
<reference evidence="6" key="1">
    <citation type="submission" date="2020-10" db="EMBL/GenBank/DDBJ databases">
        <authorList>
            <person name="Gilroy R."/>
        </authorList>
    </citation>
    <scope>NUCLEOTIDE SEQUENCE</scope>
    <source>
        <strain evidence="6">B2-22910</strain>
    </source>
</reference>
<evidence type="ECO:0000313" key="6">
    <source>
        <dbReference type="EMBL" id="MBO8470986.1"/>
    </source>
</evidence>
<sequence length="166" mass="18402">MNKVNKTNAARLLDRAGVRYELIPYEVDENDLAAGHIAAQLSEPLEQVFKTLVLSGDRTGYFVCVVPGDSEVDLKSAAKVSGNKKCDLIPMKELLPVTGYIRGGCSPVGMKKHFPTFFNISARDYPYIYISAGVRGLQFKVAPQDIVRYVGAEYADLVKKEEDIRQ</sequence>
<dbReference type="SUPFAM" id="SSF55826">
    <property type="entry name" value="YbaK/ProRS associated domain"/>
    <property type="match status" value="1"/>
</dbReference>
<dbReference type="EMBL" id="JADIMB010000059">
    <property type="protein sequence ID" value="MBO8470986.1"/>
    <property type="molecule type" value="Genomic_DNA"/>
</dbReference>
<dbReference type="GO" id="GO:0016829">
    <property type="term" value="F:lyase activity"/>
    <property type="evidence" value="ECO:0007669"/>
    <property type="project" value="UniProtKB-KW"/>
</dbReference>
<dbReference type="InterPro" id="IPR036754">
    <property type="entry name" value="YbaK/aa-tRNA-synt-asso_dom_sf"/>
</dbReference>
<dbReference type="AlphaFoldDB" id="A0A9D9NEU1"/>
<dbReference type="EC" id="4.2.-.-" evidence="4"/>